<proteinExistence type="predicted"/>
<dbReference type="EMBL" id="BK059091">
    <property type="protein sequence ID" value="DAE28806.1"/>
    <property type="molecule type" value="Genomic_DNA"/>
</dbReference>
<name>A0A8S5RBK8_9VIRU</name>
<reference evidence="1" key="1">
    <citation type="journal article" date="2021" name="Proc. Natl. Acad. Sci. U.S.A.">
        <title>A Catalog of Tens of Thousands of Viruses from Human Metagenomes Reveals Hidden Associations with Chronic Diseases.</title>
        <authorList>
            <person name="Tisza M.J."/>
            <person name="Buck C.B."/>
        </authorList>
    </citation>
    <scope>NUCLEOTIDE SEQUENCE</scope>
    <source>
        <strain evidence="1">CtmTa7</strain>
    </source>
</reference>
<evidence type="ECO:0000313" key="1">
    <source>
        <dbReference type="EMBL" id="DAE28806.1"/>
    </source>
</evidence>
<sequence length="156" mass="16942">MAQLKDTTVDGTLTADVLSATTIQENGTNLKDKYNTKLKLIKNQSPSDTVETSNNTWTKLMDFSLEAGIYLVIVTGGFSNNSSGIRYVGISDASGRNHNENRFNTVTFPPVNGDTVKNSFPIILTPTSTTTYYVNVKQTSGTKLNAYVGYSVVKLA</sequence>
<organism evidence="1">
    <name type="scientific">virus sp. ctmTa7</name>
    <dbReference type="NCBI Taxonomy" id="2828255"/>
    <lineage>
        <taxon>Viruses</taxon>
    </lineage>
</organism>
<protein>
    <submittedName>
        <fullName evidence="1">Uncharacterized protein</fullName>
    </submittedName>
</protein>
<accession>A0A8S5RBK8</accession>